<proteinExistence type="predicted"/>
<sequence>MGQKYAAFDAQGNIEAFYDSIDSPIPSGVTNTIEITDVQWMTCISQPGQWHVVSGALAQVPPPSAAEQLASVKASTIASLNAACQAAILAGFTSPGIGMPTFYPTTDTDQRNLQSSALAAAWNAGAADWHTSLWCRQGDAWAYVEHTAQQVQQVNADWVTFRTASQQKYADAIAQVHEATTIDAMRAIAATA</sequence>
<accession>A0A1B4PMZ9</accession>
<dbReference type="AlphaFoldDB" id="A0A1B4PMZ9"/>
<reference evidence="2 3" key="1">
    <citation type="submission" date="2015-12" db="EMBL/GenBank/DDBJ databases">
        <title>Diversity of Burkholderia near neighbor genomes.</title>
        <authorList>
            <person name="Sahl J."/>
            <person name="Wagner D."/>
            <person name="Keim P."/>
        </authorList>
    </citation>
    <scope>NUCLEOTIDE SEQUENCE [LARGE SCALE GENOMIC DNA]</scope>
    <source>
        <strain evidence="2 3">MSMB1184WGS</strain>
    </source>
</reference>
<evidence type="ECO:0000259" key="1">
    <source>
        <dbReference type="Pfam" id="PF14301"/>
    </source>
</evidence>
<gene>
    <name evidence="2" type="ORF">WT26_04215</name>
</gene>
<feature type="domain" description="DUF4376" evidence="1">
    <location>
        <begin position="72"/>
        <end position="185"/>
    </location>
</feature>
<organism evidence="2 3">
    <name type="scientific">Burkholderia cepacia</name>
    <name type="common">Pseudomonas cepacia</name>
    <dbReference type="NCBI Taxonomy" id="292"/>
    <lineage>
        <taxon>Bacteria</taxon>
        <taxon>Pseudomonadati</taxon>
        <taxon>Pseudomonadota</taxon>
        <taxon>Betaproteobacteria</taxon>
        <taxon>Burkholderiales</taxon>
        <taxon>Burkholderiaceae</taxon>
        <taxon>Burkholderia</taxon>
        <taxon>Burkholderia cepacia complex</taxon>
    </lineage>
</organism>
<dbReference type="Proteomes" id="UP000094776">
    <property type="component" value="Chromosome 1"/>
</dbReference>
<evidence type="ECO:0000313" key="2">
    <source>
        <dbReference type="EMBL" id="AOK15291.1"/>
    </source>
</evidence>
<dbReference type="InterPro" id="IPR025484">
    <property type="entry name" value="DUF4376"/>
</dbReference>
<dbReference type="Pfam" id="PF14301">
    <property type="entry name" value="DUF4376"/>
    <property type="match status" value="1"/>
</dbReference>
<evidence type="ECO:0000313" key="3">
    <source>
        <dbReference type="Proteomes" id="UP000094776"/>
    </source>
</evidence>
<dbReference type="RefSeq" id="WP_069269780.1">
    <property type="nucleotide sequence ID" value="NZ_CP013443.1"/>
</dbReference>
<name>A0A1B4PMZ9_BURCE</name>
<protein>
    <recommendedName>
        <fullName evidence="1">DUF4376 domain-containing protein</fullName>
    </recommendedName>
</protein>
<dbReference type="EMBL" id="CP013443">
    <property type="protein sequence ID" value="AOK15291.1"/>
    <property type="molecule type" value="Genomic_DNA"/>
</dbReference>